<evidence type="ECO:0000256" key="3">
    <source>
        <dbReference type="ARBA" id="ARBA00023015"/>
    </source>
</evidence>
<dbReference type="CDD" id="cd00156">
    <property type="entry name" value="REC"/>
    <property type="match status" value="1"/>
</dbReference>
<keyword evidence="2" id="KW-0902">Two-component regulatory system</keyword>
<dbReference type="InterPro" id="IPR001789">
    <property type="entry name" value="Sig_transdc_resp-reg_receiver"/>
</dbReference>
<keyword evidence="5" id="KW-0804">Transcription</keyword>
<organism evidence="8 9">
    <name type="scientific">Candidatus Woesebacteria bacterium GWA1_42_12</name>
    <dbReference type="NCBI Taxonomy" id="1802472"/>
    <lineage>
        <taxon>Bacteria</taxon>
        <taxon>Candidatus Woeseibacteriota</taxon>
    </lineage>
</organism>
<dbReference type="GO" id="GO:0000160">
    <property type="term" value="P:phosphorelay signal transduction system"/>
    <property type="evidence" value="ECO:0007669"/>
    <property type="project" value="UniProtKB-KW"/>
</dbReference>
<sequence>MAKILIIEDDPLMSRMYQKIFSFEGYEVDVAEDGEDGLAKVRSWGPNLILLDIMMPKMNGMEVLERLKSDPTTKKLPVVILTNLAGQKDAETAMGKGAVKYIVKSEYEPKEVANMVKEILAGYTREEVPQVSEDKQQG</sequence>
<dbReference type="Proteomes" id="UP000177091">
    <property type="component" value="Unassembled WGS sequence"/>
</dbReference>
<dbReference type="GO" id="GO:0003677">
    <property type="term" value="F:DNA binding"/>
    <property type="evidence" value="ECO:0007669"/>
    <property type="project" value="UniProtKB-KW"/>
</dbReference>
<dbReference type="PROSITE" id="PS50110">
    <property type="entry name" value="RESPONSE_REGULATORY"/>
    <property type="match status" value="1"/>
</dbReference>
<keyword evidence="1 6" id="KW-0597">Phosphoprotein</keyword>
<evidence type="ECO:0000256" key="4">
    <source>
        <dbReference type="ARBA" id="ARBA00023125"/>
    </source>
</evidence>
<dbReference type="FunFam" id="3.40.50.2300:FF:000001">
    <property type="entry name" value="DNA-binding response regulator PhoB"/>
    <property type="match status" value="1"/>
</dbReference>
<evidence type="ECO:0000256" key="2">
    <source>
        <dbReference type="ARBA" id="ARBA00023012"/>
    </source>
</evidence>
<evidence type="ECO:0000256" key="5">
    <source>
        <dbReference type="ARBA" id="ARBA00023163"/>
    </source>
</evidence>
<dbReference type="Gene3D" id="3.40.50.2300">
    <property type="match status" value="1"/>
</dbReference>
<evidence type="ECO:0000256" key="1">
    <source>
        <dbReference type="ARBA" id="ARBA00022553"/>
    </source>
</evidence>
<dbReference type="InterPro" id="IPR011006">
    <property type="entry name" value="CheY-like_superfamily"/>
</dbReference>
<keyword evidence="4" id="KW-0238">DNA-binding</keyword>
<dbReference type="InterPro" id="IPR050595">
    <property type="entry name" value="Bact_response_regulator"/>
</dbReference>
<name>A0A1F7WKX4_9BACT</name>
<evidence type="ECO:0000313" key="9">
    <source>
        <dbReference type="Proteomes" id="UP000177091"/>
    </source>
</evidence>
<dbReference type="SMART" id="SM00448">
    <property type="entry name" value="REC"/>
    <property type="match status" value="1"/>
</dbReference>
<reference evidence="8 9" key="1">
    <citation type="journal article" date="2016" name="Nat. Commun.">
        <title>Thousands of microbial genomes shed light on interconnected biogeochemical processes in an aquifer system.</title>
        <authorList>
            <person name="Anantharaman K."/>
            <person name="Brown C.T."/>
            <person name="Hug L.A."/>
            <person name="Sharon I."/>
            <person name="Castelle C.J."/>
            <person name="Probst A.J."/>
            <person name="Thomas B.C."/>
            <person name="Singh A."/>
            <person name="Wilkins M.J."/>
            <person name="Karaoz U."/>
            <person name="Brodie E.L."/>
            <person name="Williams K.H."/>
            <person name="Hubbard S.S."/>
            <person name="Banfield J.F."/>
        </authorList>
    </citation>
    <scope>NUCLEOTIDE SEQUENCE [LARGE SCALE GENOMIC DNA]</scope>
</reference>
<gene>
    <name evidence="8" type="ORF">A2112_02170</name>
</gene>
<evidence type="ECO:0000313" key="8">
    <source>
        <dbReference type="EMBL" id="OGM03503.1"/>
    </source>
</evidence>
<dbReference type="SUPFAM" id="SSF52172">
    <property type="entry name" value="CheY-like"/>
    <property type="match status" value="1"/>
</dbReference>
<proteinExistence type="predicted"/>
<comment type="caution">
    <text evidence="8">The sequence shown here is derived from an EMBL/GenBank/DDBJ whole genome shotgun (WGS) entry which is preliminary data.</text>
</comment>
<feature type="domain" description="Response regulatory" evidence="7">
    <location>
        <begin position="3"/>
        <end position="119"/>
    </location>
</feature>
<evidence type="ECO:0000256" key="6">
    <source>
        <dbReference type="PROSITE-ProRule" id="PRU00169"/>
    </source>
</evidence>
<dbReference type="AlphaFoldDB" id="A0A1F7WKX4"/>
<protein>
    <recommendedName>
        <fullName evidence="7">Response regulatory domain-containing protein</fullName>
    </recommendedName>
</protein>
<accession>A0A1F7WKX4</accession>
<feature type="modified residue" description="4-aspartylphosphate" evidence="6">
    <location>
        <position position="52"/>
    </location>
</feature>
<dbReference type="PANTHER" id="PTHR44591">
    <property type="entry name" value="STRESS RESPONSE REGULATOR PROTEIN 1"/>
    <property type="match status" value="1"/>
</dbReference>
<dbReference type="Pfam" id="PF00072">
    <property type="entry name" value="Response_reg"/>
    <property type="match status" value="1"/>
</dbReference>
<dbReference type="EMBL" id="MGFK01000037">
    <property type="protein sequence ID" value="OGM03503.1"/>
    <property type="molecule type" value="Genomic_DNA"/>
</dbReference>
<evidence type="ECO:0000259" key="7">
    <source>
        <dbReference type="PROSITE" id="PS50110"/>
    </source>
</evidence>
<keyword evidence="3" id="KW-0805">Transcription regulation</keyword>
<dbReference type="PANTHER" id="PTHR44591:SF23">
    <property type="entry name" value="CHEY SUBFAMILY"/>
    <property type="match status" value="1"/>
</dbReference>